<evidence type="ECO:0000313" key="2">
    <source>
        <dbReference type="Proteomes" id="UP001485459"/>
    </source>
</evidence>
<evidence type="ECO:0000313" key="1">
    <source>
        <dbReference type="EMBL" id="WZN41554.1"/>
    </source>
</evidence>
<sequence length="159" mass="18167">MDIIAYQDFHAIRLSDFYDGPDYQEVEDYDFMGELWVGELCGFNTFLRPASIPDETRAISLDFTKDHDGMALRVLEALEFPIPANCTQSQMTAICGEPKKVIKLAKDTVTLDFIIGDRCRYLISCTIHQQNGLMYLDVVDETGVLQKTSRKKKTKEEKI</sequence>
<dbReference type="RefSeq" id="WP_341836403.1">
    <property type="nucleotide sequence ID" value="NZ_CP149822.1"/>
</dbReference>
<reference evidence="2" key="1">
    <citation type="submission" date="2024-03" db="EMBL/GenBank/DDBJ databases">
        <title>Chitinophaga horti sp. nov., isolated from garden soil.</title>
        <authorList>
            <person name="Lee D.S."/>
            <person name="Han D.M."/>
            <person name="Baek J.H."/>
            <person name="Choi D.G."/>
            <person name="Jeon J.H."/>
            <person name="Jeon C.O."/>
        </authorList>
    </citation>
    <scope>NUCLEOTIDE SEQUENCE [LARGE SCALE GENOMIC DNA]</scope>
    <source>
        <strain evidence="2">GPA1</strain>
    </source>
</reference>
<dbReference type="EMBL" id="CP149822">
    <property type="protein sequence ID" value="WZN41554.1"/>
    <property type="molecule type" value="Genomic_DNA"/>
</dbReference>
<proteinExistence type="predicted"/>
<protein>
    <submittedName>
        <fullName evidence="1">Uncharacterized protein</fullName>
    </submittedName>
</protein>
<gene>
    <name evidence="1" type="ORF">WJU16_00695</name>
</gene>
<keyword evidence="2" id="KW-1185">Reference proteome</keyword>
<organism evidence="1 2">
    <name type="scientific">Chitinophaga pollutisoli</name>
    <dbReference type="NCBI Taxonomy" id="3133966"/>
    <lineage>
        <taxon>Bacteria</taxon>
        <taxon>Pseudomonadati</taxon>
        <taxon>Bacteroidota</taxon>
        <taxon>Chitinophagia</taxon>
        <taxon>Chitinophagales</taxon>
        <taxon>Chitinophagaceae</taxon>
        <taxon>Chitinophaga</taxon>
    </lineage>
</organism>
<dbReference type="Proteomes" id="UP001485459">
    <property type="component" value="Chromosome"/>
</dbReference>
<accession>A0ABZ2YRT5</accession>
<name>A0ABZ2YRT5_9BACT</name>